<evidence type="ECO:0008006" key="4">
    <source>
        <dbReference type="Google" id="ProtNLM"/>
    </source>
</evidence>
<reference evidence="3" key="1">
    <citation type="submission" date="2010-06" db="EMBL/GenBank/DDBJ databases">
        <authorList>
            <person name="Jiang H."/>
            <person name="Abraham K."/>
            <person name="Ali S."/>
            <person name="Alsbrooks S.L."/>
            <person name="Anim B.N."/>
            <person name="Anosike U.S."/>
            <person name="Attaway T."/>
            <person name="Bandaranaike D.P."/>
            <person name="Battles P.K."/>
            <person name="Bell S.N."/>
            <person name="Bell A.V."/>
            <person name="Beltran B."/>
            <person name="Bickham C."/>
            <person name="Bustamante Y."/>
            <person name="Caleb T."/>
            <person name="Canada A."/>
            <person name="Cardenas V."/>
            <person name="Carter K."/>
            <person name="Chacko J."/>
            <person name="Chandrabose M.N."/>
            <person name="Chavez D."/>
            <person name="Chavez A."/>
            <person name="Chen L."/>
            <person name="Chu H.-S."/>
            <person name="Claassen K.J."/>
            <person name="Cockrell R."/>
            <person name="Collins M."/>
            <person name="Cooper J.A."/>
            <person name="Cree A."/>
            <person name="Curry S.M."/>
            <person name="Da Y."/>
            <person name="Dao M.D."/>
            <person name="Das B."/>
            <person name="Davila M.-L."/>
            <person name="Davy-Carroll L."/>
            <person name="Denson S."/>
            <person name="Dinh H."/>
            <person name="Ebong V.E."/>
            <person name="Edwards J.R."/>
            <person name="Egan A."/>
            <person name="El-Daye J."/>
            <person name="Escobedo L."/>
            <person name="Fernandez S."/>
            <person name="Fernando P.R."/>
            <person name="Flagg N."/>
            <person name="Forbes L.D."/>
            <person name="Fowler R.G."/>
            <person name="Fu Q."/>
            <person name="Gabisi R.A."/>
            <person name="Ganer J."/>
            <person name="Garbino Pronczuk A."/>
            <person name="Garcia R.M."/>
            <person name="Garner T."/>
            <person name="Garrett T.E."/>
            <person name="Gonzalez D.A."/>
            <person name="Hamid H."/>
            <person name="Hawkins E.S."/>
            <person name="Hirani K."/>
            <person name="Hogues M.E."/>
            <person name="Hollins B."/>
            <person name="Hsiao C.-H."/>
            <person name="Jabil R."/>
            <person name="James M.L."/>
            <person name="Jhangiani S.N."/>
            <person name="Johnson B."/>
            <person name="Johnson Q."/>
            <person name="Joshi V."/>
            <person name="Kalu J.B."/>
            <person name="Kam C."/>
            <person name="Kashfia A."/>
            <person name="Keebler J."/>
            <person name="Kisamo H."/>
            <person name="Kovar C.L."/>
            <person name="Lago L.A."/>
            <person name="Lai C.-Y."/>
            <person name="Laidlaw J."/>
            <person name="Lara F."/>
            <person name="Le T.-K."/>
            <person name="Lee S.L."/>
            <person name="Legall F.H."/>
            <person name="Lemon S.J."/>
            <person name="Lewis L.R."/>
            <person name="Li B."/>
            <person name="Liu Y."/>
            <person name="Liu Y.-S."/>
            <person name="Lopez J."/>
            <person name="Lozado R.J."/>
            <person name="Lu J."/>
            <person name="Madu R.C."/>
            <person name="Maheshwari M."/>
            <person name="Maheshwari R."/>
            <person name="Malloy K."/>
            <person name="Martinez E."/>
            <person name="Mathew T."/>
            <person name="Mercado I.C."/>
            <person name="Mercado C."/>
            <person name="Meyer B."/>
            <person name="Montgomery K."/>
            <person name="Morgan M.B."/>
            <person name="Munidasa M."/>
            <person name="Nazareth L.V."/>
            <person name="Nelson J."/>
            <person name="Ng B.M."/>
            <person name="Nguyen N.B."/>
            <person name="Nguyen P.Q."/>
            <person name="Nguyen T."/>
            <person name="Obregon M."/>
            <person name="Okwuonu G.O."/>
            <person name="Onwere C.G."/>
            <person name="Orozco G."/>
            <person name="Parra A."/>
            <person name="Patel S."/>
            <person name="Patil S."/>
            <person name="Perez A."/>
            <person name="Perez Y."/>
            <person name="Pham C."/>
            <person name="Primus E.L."/>
            <person name="Pu L.-L."/>
            <person name="Puazo M."/>
            <person name="Qin X."/>
            <person name="Quiroz J.B."/>
            <person name="Reese J."/>
            <person name="Richards S."/>
            <person name="Rives C.M."/>
            <person name="Robberts R."/>
            <person name="Ruiz S.J."/>
            <person name="Ruiz M.J."/>
            <person name="Santibanez J."/>
            <person name="Schneider B.W."/>
            <person name="Sisson I."/>
            <person name="Smith M."/>
            <person name="Sodergren E."/>
            <person name="Song X.-Z."/>
            <person name="Song B.B."/>
            <person name="Summersgill H."/>
            <person name="Thelus R."/>
            <person name="Thornton R.D."/>
            <person name="Trejos Z.Y."/>
            <person name="Usmani K."/>
            <person name="Vattathil S."/>
            <person name="Villasana D."/>
            <person name="Walker D.L."/>
            <person name="Wang S."/>
            <person name="Wang K."/>
            <person name="White C.S."/>
            <person name="Williams A.C."/>
            <person name="Williamson J."/>
            <person name="Wilson K."/>
            <person name="Woghiren I.O."/>
            <person name="Woodworth J.R."/>
            <person name="Worley K.C."/>
            <person name="Wright R.A."/>
            <person name="Wu W."/>
            <person name="Young L."/>
            <person name="Zhang L."/>
            <person name="Zhang J."/>
            <person name="Zhu Y."/>
            <person name="Muzny D.M."/>
            <person name="Weinstock G."/>
            <person name="Gibbs R.A."/>
        </authorList>
    </citation>
    <scope>NUCLEOTIDE SEQUENCE [LARGE SCALE GENOMIC DNA]</scope>
    <source>
        <strain evidence="3">LSR1</strain>
    </source>
</reference>
<reference evidence="2" key="2">
    <citation type="submission" date="2022-06" db="UniProtKB">
        <authorList>
            <consortium name="EnsemblMetazoa"/>
        </authorList>
    </citation>
    <scope>IDENTIFICATION</scope>
</reference>
<dbReference type="EnsemblMetazoa" id="XM_001943591.5">
    <property type="protein sequence ID" value="XP_001943626.2"/>
    <property type="gene ID" value="LOC100160106"/>
</dbReference>
<evidence type="ECO:0000313" key="2">
    <source>
        <dbReference type="EnsemblMetazoa" id="XP_001943626.2"/>
    </source>
</evidence>
<name>A0A8R1ZYV6_ACYPI</name>
<organism evidence="2 3">
    <name type="scientific">Acyrthosiphon pisum</name>
    <name type="common">Pea aphid</name>
    <dbReference type="NCBI Taxonomy" id="7029"/>
    <lineage>
        <taxon>Eukaryota</taxon>
        <taxon>Metazoa</taxon>
        <taxon>Ecdysozoa</taxon>
        <taxon>Arthropoda</taxon>
        <taxon>Hexapoda</taxon>
        <taxon>Insecta</taxon>
        <taxon>Pterygota</taxon>
        <taxon>Neoptera</taxon>
        <taxon>Paraneoptera</taxon>
        <taxon>Hemiptera</taxon>
        <taxon>Sternorrhyncha</taxon>
        <taxon>Aphidomorpha</taxon>
        <taxon>Aphidoidea</taxon>
        <taxon>Aphididae</taxon>
        <taxon>Macrosiphini</taxon>
        <taxon>Acyrthosiphon</taxon>
    </lineage>
</organism>
<dbReference type="KEGG" id="api:100160106"/>
<evidence type="ECO:0000313" key="3">
    <source>
        <dbReference type="Proteomes" id="UP000007819"/>
    </source>
</evidence>
<evidence type="ECO:0000256" key="1">
    <source>
        <dbReference type="SAM" id="MobiDB-lite"/>
    </source>
</evidence>
<proteinExistence type="predicted"/>
<protein>
    <recommendedName>
        <fullName evidence="4">DDE Tnp4 domain-containing protein</fullName>
    </recommendedName>
</protein>
<sequence length="476" mass="53967">MSDNSDGNRLSGCGDVYRSTVTSAEVNPWQQSTAEYKTLADKSSDDILSEYLMLELGQSKKEIFNFVHLSQSMRVANINNNKKLLNTILHSKVINSQLEVEFVLSCMGVDSCQSPSKPLEAINRQYHRNSNDHEDEDDQKDTDGHEDKERSSPIVPKILQYTQLEESNFKTHFFITRSSFQIACGHLMQEYGSMAYKRTEFDVEKQLLVTLTYLGTVLSYKEIGSKFNIAISTAHKCVSDVSNTLFKRMGEIIYWPINQQAESEIEEFNEMTGNRFPGILGVIGMVDLRKTCTANPSKHTKDGSSIAIQCVCNNRYQFYNVFTSYLLKSSVTSSTFLESPLAEMILNDPDRLFPNIESHIVGQCCFPLLPNLMTPFSGDTTVSQDTYNDAIEVPLNIIKLAFGKLLGRFSRLLCLDLWGQDKFAILIFAASCLHNICLSNDDDIDCPPYECCTFKCDYYDEYSVEKRQNICSKIRS</sequence>
<feature type="compositionally biased region" description="Basic and acidic residues" evidence="1">
    <location>
        <begin position="141"/>
        <end position="151"/>
    </location>
</feature>
<keyword evidence="3" id="KW-1185">Reference proteome</keyword>
<dbReference type="AlphaFoldDB" id="A0A8R1ZYV6"/>
<feature type="region of interest" description="Disordered" evidence="1">
    <location>
        <begin position="127"/>
        <end position="152"/>
    </location>
</feature>
<accession>A0A8R1ZYV6</accession>
<dbReference type="RefSeq" id="XP_001943626.2">
    <property type="nucleotide sequence ID" value="XM_001943591.4"/>
</dbReference>
<dbReference type="Proteomes" id="UP000007819">
    <property type="component" value="Chromosome A1"/>
</dbReference>
<dbReference type="OrthoDB" id="47475at2759"/>
<dbReference type="GeneID" id="100160106"/>